<dbReference type="Gene3D" id="1.10.10.10">
    <property type="entry name" value="Winged helix-like DNA-binding domain superfamily/Winged helix DNA-binding domain"/>
    <property type="match status" value="1"/>
</dbReference>
<proteinExistence type="predicted"/>
<evidence type="ECO:0000259" key="1">
    <source>
        <dbReference type="Pfam" id="PF13601"/>
    </source>
</evidence>
<dbReference type="InterPro" id="IPR036388">
    <property type="entry name" value="WH-like_DNA-bd_sf"/>
</dbReference>
<feature type="domain" description="Winged helix DNA-binding" evidence="1">
    <location>
        <begin position="19"/>
        <end position="97"/>
    </location>
</feature>
<evidence type="ECO:0000313" key="3">
    <source>
        <dbReference type="Proteomes" id="UP000317043"/>
    </source>
</evidence>
<keyword evidence="2" id="KW-0238">DNA-binding</keyword>
<protein>
    <submittedName>
        <fullName evidence="2">Winged helix DNA-binding protein</fullName>
    </submittedName>
</protein>
<dbReference type="RefSeq" id="WP_142043759.1">
    <property type="nucleotide sequence ID" value="NZ_JBHTGS010000002.1"/>
</dbReference>
<dbReference type="OrthoDB" id="4952043at2"/>
<keyword evidence="3" id="KW-1185">Reference proteome</keyword>
<organism evidence="2 3">
    <name type="scientific">Stackebrandtia endophytica</name>
    <dbReference type="NCBI Taxonomy" id="1496996"/>
    <lineage>
        <taxon>Bacteria</taxon>
        <taxon>Bacillati</taxon>
        <taxon>Actinomycetota</taxon>
        <taxon>Actinomycetes</taxon>
        <taxon>Glycomycetales</taxon>
        <taxon>Glycomycetaceae</taxon>
        <taxon>Stackebrandtia</taxon>
    </lineage>
</organism>
<comment type="caution">
    <text evidence="2">The sequence shown here is derived from an EMBL/GenBank/DDBJ whole genome shotgun (WGS) entry which is preliminary data.</text>
</comment>
<dbReference type="InParanoid" id="A0A543B215"/>
<dbReference type="Pfam" id="PF13601">
    <property type="entry name" value="HTH_34"/>
    <property type="match status" value="1"/>
</dbReference>
<evidence type="ECO:0000313" key="2">
    <source>
        <dbReference type="EMBL" id="TQL78872.1"/>
    </source>
</evidence>
<reference evidence="2 3" key="1">
    <citation type="submission" date="2019-06" db="EMBL/GenBank/DDBJ databases">
        <title>Sequencing the genomes of 1000 actinobacteria strains.</title>
        <authorList>
            <person name="Klenk H.-P."/>
        </authorList>
    </citation>
    <scope>NUCLEOTIDE SEQUENCE [LARGE SCALE GENOMIC DNA]</scope>
    <source>
        <strain evidence="2 3">DSM 45928</strain>
    </source>
</reference>
<dbReference type="EMBL" id="VFOW01000001">
    <property type="protein sequence ID" value="TQL78872.1"/>
    <property type="molecule type" value="Genomic_DNA"/>
</dbReference>
<accession>A0A543B215</accession>
<dbReference type="InterPro" id="IPR036390">
    <property type="entry name" value="WH_DNA-bd_sf"/>
</dbReference>
<dbReference type="GO" id="GO:0003677">
    <property type="term" value="F:DNA binding"/>
    <property type="evidence" value="ECO:0007669"/>
    <property type="project" value="UniProtKB-KW"/>
</dbReference>
<name>A0A543B215_9ACTN</name>
<dbReference type="AlphaFoldDB" id="A0A543B215"/>
<dbReference type="PANTHER" id="PTHR37318:SF1">
    <property type="entry name" value="BSL7504 PROTEIN"/>
    <property type="match status" value="1"/>
</dbReference>
<dbReference type="SUPFAM" id="SSF46785">
    <property type="entry name" value="Winged helix' DNA-binding domain"/>
    <property type="match status" value="1"/>
</dbReference>
<sequence length="105" mass="11654">MTEAIHPRHELDTTLESPVRLSIVAALSGVEKADFATIRATVEITDSALSKQLTILEGAGHVDIAKERMGRRSRTWLRLTDSGKRALTTHLDALRRIAELTPRIE</sequence>
<gene>
    <name evidence="2" type="ORF">FB566_4467</name>
</gene>
<dbReference type="Proteomes" id="UP000317043">
    <property type="component" value="Unassembled WGS sequence"/>
</dbReference>
<dbReference type="InterPro" id="IPR027395">
    <property type="entry name" value="WH_DNA-bd_dom"/>
</dbReference>
<dbReference type="PANTHER" id="PTHR37318">
    <property type="entry name" value="BSL7504 PROTEIN"/>
    <property type="match status" value="1"/>
</dbReference>